<name>A0A9X2KS90_9GAMM</name>
<dbReference type="Proteomes" id="UP001139319">
    <property type="component" value="Unassembled WGS sequence"/>
</dbReference>
<evidence type="ECO:0000259" key="2">
    <source>
        <dbReference type="PROSITE" id="PS51746"/>
    </source>
</evidence>
<dbReference type="InterPro" id="IPR001932">
    <property type="entry name" value="PPM-type_phosphatase-like_dom"/>
</dbReference>
<proteinExistence type="predicted"/>
<evidence type="ECO:0000256" key="1">
    <source>
        <dbReference type="SAM" id="MobiDB-lite"/>
    </source>
</evidence>
<keyword evidence="4" id="KW-1185">Reference proteome</keyword>
<dbReference type="SMART" id="SM00332">
    <property type="entry name" value="PP2Cc"/>
    <property type="match status" value="1"/>
</dbReference>
<dbReference type="SUPFAM" id="SSF81606">
    <property type="entry name" value="PP2C-like"/>
    <property type="match status" value="1"/>
</dbReference>
<dbReference type="EMBL" id="JAMFTH010000001">
    <property type="protein sequence ID" value="MCP8898586.1"/>
    <property type="molecule type" value="Genomic_DNA"/>
</dbReference>
<organism evidence="3 4">
    <name type="scientific">Gilvimarinus xylanilyticus</name>
    <dbReference type="NCBI Taxonomy" id="2944139"/>
    <lineage>
        <taxon>Bacteria</taxon>
        <taxon>Pseudomonadati</taxon>
        <taxon>Pseudomonadota</taxon>
        <taxon>Gammaproteobacteria</taxon>
        <taxon>Cellvibrionales</taxon>
        <taxon>Cellvibrionaceae</taxon>
        <taxon>Gilvimarinus</taxon>
    </lineage>
</organism>
<evidence type="ECO:0000313" key="4">
    <source>
        <dbReference type="Proteomes" id="UP001139319"/>
    </source>
</evidence>
<reference evidence="3" key="2">
    <citation type="submission" date="2023-01" db="EMBL/GenBank/DDBJ databases">
        <title>Gilvimarinus xylanilyticus HB14 isolated from Caulerpa lentillifera aquaculture base in Hainan, China.</title>
        <authorList>
            <person name="Zhang Y.-J."/>
        </authorList>
    </citation>
    <scope>NUCLEOTIDE SEQUENCE</scope>
    <source>
        <strain evidence="3">HB14</strain>
    </source>
</reference>
<gene>
    <name evidence="3" type="ORF">M6D89_04660</name>
</gene>
<feature type="region of interest" description="Disordered" evidence="1">
    <location>
        <begin position="1"/>
        <end position="36"/>
    </location>
</feature>
<accession>A0A9X2KS90</accession>
<dbReference type="AlphaFoldDB" id="A0A9X2KS90"/>
<evidence type="ECO:0000313" key="3">
    <source>
        <dbReference type="EMBL" id="MCP8898586.1"/>
    </source>
</evidence>
<protein>
    <submittedName>
        <fullName evidence="3">Protein phosphatase 2C domain-containing protein</fullName>
    </submittedName>
</protein>
<dbReference type="GO" id="GO:0004722">
    <property type="term" value="F:protein serine/threonine phosphatase activity"/>
    <property type="evidence" value="ECO:0007669"/>
    <property type="project" value="InterPro"/>
</dbReference>
<dbReference type="SMART" id="SM00331">
    <property type="entry name" value="PP2C_SIG"/>
    <property type="match status" value="1"/>
</dbReference>
<dbReference type="InterPro" id="IPR036457">
    <property type="entry name" value="PPM-type-like_dom_sf"/>
</dbReference>
<dbReference type="RefSeq" id="WP_253966859.1">
    <property type="nucleotide sequence ID" value="NZ_JAMFTH010000001.1"/>
</dbReference>
<dbReference type="CDD" id="cd00143">
    <property type="entry name" value="PP2Cc"/>
    <property type="match status" value="1"/>
</dbReference>
<feature type="domain" description="PPM-type phosphatase" evidence="2">
    <location>
        <begin position="24"/>
        <end position="252"/>
    </location>
</feature>
<sequence length="298" mass="32234">MAGRILALPESRKPDLTPAMQKLDSSSLTNPGRKRGNNEDCFLSLPEHCLWMVADGMGGHEAGEVASAIVSQTLARHSDKPLADAIQTAHKDILQAAAQGIGAEGMGSTIVALRHRGESYEIAWVGDSRAYSYSDENGLQALTTDHSYVQMLLQSGAIGPAEAEQHPDKNIITQCLGSQELDDVKVDTLTRPWQPRQWLLLCSDGLSDELSSADMEKILRRCASPAQATRALMNAALKAGGKDNITIQVVAAPLQRGESWWNRLLHWVPVFTHSRTLDAIIYAAALGALCALLYGTIL</sequence>
<comment type="caution">
    <text evidence="3">The sequence shown here is derived from an EMBL/GenBank/DDBJ whole genome shotgun (WGS) entry which is preliminary data.</text>
</comment>
<dbReference type="Gene3D" id="3.60.40.10">
    <property type="entry name" value="PPM-type phosphatase domain"/>
    <property type="match status" value="1"/>
</dbReference>
<dbReference type="InterPro" id="IPR015655">
    <property type="entry name" value="PP2C"/>
</dbReference>
<reference evidence="3" key="1">
    <citation type="submission" date="2022-05" db="EMBL/GenBank/DDBJ databases">
        <authorList>
            <person name="Sun H.-N."/>
        </authorList>
    </citation>
    <scope>NUCLEOTIDE SEQUENCE</scope>
    <source>
        <strain evidence="3">HB14</strain>
    </source>
</reference>
<dbReference type="PANTHER" id="PTHR47992">
    <property type="entry name" value="PROTEIN PHOSPHATASE"/>
    <property type="match status" value="1"/>
</dbReference>
<dbReference type="Pfam" id="PF13672">
    <property type="entry name" value="PP2C_2"/>
    <property type="match status" value="1"/>
</dbReference>
<dbReference type="PROSITE" id="PS51746">
    <property type="entry name" value="PPM_2"/>
    <property type="match status" value="1"/>
</dbReference>